<evidence type="ECO:0000313" key="1">
    <source>
        <dbReference type="EMBL" id="KPZ05437.1"/>
    </source>
</evidence>
<reference evidence="1 2" key="1">
    <citation type="submission" date="2015-09" db="EMBL/GenBank/DDBJ databases">
        <title>Genome announcement of multiple Pseudomonas syringae strains.</title>
        <authorList>
            <person name="Thakur S."/>
            <person name="Wang P.W."/>
            <person name="Gong Y."/>
            <person name="Weir B.S."/>
            <person name="Guttman D.S."/>
        </authorList>
    </citation>
    <scope>NUCLEOTIDE SEQUENCE [LARGE SCALE GENOMIC DNA]</scope>
    <source>
        <strain evidence="1 2">ICMP9151</strain>
    </source>
</reference>
<protein>
    <submittedName>
        <fullName evidence="1">Transcriptional regulator, TetR family protein</fullName>
    </submittedName>
</protein>
<proteinExistence type="predicted"/>
<evidence type="ECO:0000313" key="2">
    <source>
        <dbReference type="Proteomes" id="UP000050523"/>
    </source>
</evidence>
<comment type="caution">
    <text evidence="1">The sequence shown here is derived from an EMBL/GenBank/DDBJ whole genome shotgun (WGS) entry which is preliminary data.</text>
</comment>
<dbReference type="Proteomes" id="UP000050523">
    <property type="component" value="Unassembled WGS sequence"/>
</dbReference>
<gene>
    <name evidence="1" type="ORF">ALO43_04475</name>
</gene>
<dbReference type="EMBL" id="LJRO01000090">
    <property type="protein sequence ID" value="KPZ05437.1"/>
    <property type="molecule type" value="Genomic_DNA"/>
</dbReference>
<sequence>MSTLARDGVSHATLDAAVTQVMGLWDSRHTVADDQ</sequence>
<name>A0AA40P6U3_9PSED</name>
<accession>A0AA40P6U3</accession>
<dbReference type="AlphaFoldDB" id="A0AA40P6U3"/>
<organism evidence="1 2">
    <name type="scientific">Pseudomonas tremae</name>
    <dbReference type="NCBI Taxonomy" id="200454"/>
    <lineage>
        <taxon>Bacteria</taxon>
        <taxon>Pseudomonadati</taxon>
        <taxon>Pseudomonadota</taxon>
        <taxon>Gammaproteobacteria</taxon>
        <taxon>Pseudomonadales</taxon>
        <taxon>Pseudomonadaceae</taxon>
        <taxon>Pseudomonas</taxon>
    </lineage>
</organism>